<evidence type="ECO:0000256" key="1">
    <source>
        <dbReference type="ARBA" id="ARBA00022460"/>
    </source>
</evidence>
<evidence type="ECO:0000313" key="5">
    <source>
        <dbReference type="Proteomes" id="UP001445076"/>
    </source>
</evidence>
<gene>
    <name evidence="4" type="ORF">OTU49_006144</name>
</gene>
<comment type="caution">
    <text evidence="4">The sequence shown here is derived from an EMBL/GenBank/DDBJ whole genome shotgun (WGS) entry which is preliminary data.</text>
</comment>
<dbReference type="Proteomes" id="UP001445076">
    <property type="component" value="Unassembled WGS sequence"/>
</dbReference>
<dbReference type="AlphaFoldDB" id="A0AAW0X3Q4"/>
<feature type="chain" id="PRO_5043486158" evidence="3">
    <location>
        <begin position="30"/>
        <end position="263"/>
    </location>
</feature>
<organism evidence="4 5">
    <name type="scientific">Cherax quadricarinatus</name>
    <name type="common">Australian red claw crayfish</name>
    <dbReference type="NCBI Taxonomy" id="27406"/>
    <lineage>
        <taxon>Eukaryota</taxon>
        <taxon>Metazoa</taxon>
        <taxon>Ecdysozoa</taxon>
        <taxon>Arthropoda</taxon>
        <taxon>Crustacea</taxon>
        <taxon>Multicrustacea</taxon>
        <taxon>Malacostraca</taxon>
        <taxon>Eumalacostraca</taxon>
        <taxon>Eucarida</taxon>
        <taxon>Decapoda</taxon>
        <taxon>Pleocyemata</taxon>
        <taxon>Astacidea</taxon>
        <taxon>Parastacoidea</taxon>
        <taxon>Parastacidae</taxon>
        <taxon>Cherax</taxon>
    </lineage>
</organism>
<feature type="non-terminal residue" evidence="4">
    <location>
        <position position="1"/>
    </location>
</feature>
<dbReference type="InterPro" id="IPR012539">
    <property type="entry name" value="Cuticle_1"/>
</dbReference>
<dbReference type="Pfam" id="PF08140">
    <property type="entry name" value="Cuticle_1"/>
    <property type="match status" value="4"/>
</dbReference>
<name>A0AAW0X3Q4_CHEQU</name>
<sequence length="263" mass="27865">SSNTRQVDLLRAVMKFLVVVAAAVAAVSALPTNPGFVLPAGNIGLSGITRIDGTIEGFTGDFTRDILLIGPSGIVTRSGNNVQLDSNLHRVRRAYYGFTRPEGSVGLSGIVRTDGTIDAFPGDFTHDIVAIGDSGIVTKSGKNVQLDRNLHRVKRAYYGFTRPEGSVGLSGIVRTDGTIEAFPGEFTHDIVSIGPSGIVTKSGKNVQLTADLHRAKRHIIGDSGMLTSWGQAVLFKKPFTTILLDGPSGIVLSDGQLLQKPVE</sequence>
<keyword evidence="2" id="KW-0677">Repeat</keyword>
<reference evidence="4 5" key="1">
    <citation type="journal article" date="2024" name="BMC Genomics">
        <title>Genome assembly of redclaw crayfish (Cherax quadricarinatus) provides insights into its immune adaptation and hypoxia tolerance.</title>
        <authorList>
            <person name="Liu Z."/>
            <person name="Zheng J."/>
            <person name="Li H."/>
            <person name="Fang K."/>
            <person name="Wang S."/>
            <person name="He J."/>
            <person name="Zhou D."/>
            <person name="Weng S."/>
            <person name="Chi M."/>
            <person name="Gu Z."/>
            <person name="He J."/>
            <person name="Li F."/>
            <person name="Wang M."/>
        </authorList>
    </citation>
    <scope>NUCLEOTIDE SEQUENCE [LARGE SCALE GENOMIC DNA]</scope>
    <source>
        <strain evidence="4">ZL_2023a</strain>
    </source>
</reference>
<proteinExistence type="predicted"/>
<evidence type="ECO:0000256" key="3">
    <source>
        <dbReference type="SAM" id="SignalP"/>
    </source>
</evidence>
<dbReference type="EMBL" id="JARKIK010000051">
    <property type="protein sequence ID" value="KAK8734356.1"/>
    <property type="molecule type" value="Genomic_DNA"/>
</dbReference>
<feature type="signal peptide" evidence="3">
    <location>
        <begin position="1"/>
        <end position="29"/>
    </location>
</feature>
<dbReference type="GO" id="GO:0042302">
    <property type="term" value="F:structural constituent of cuticle"/>
    <property type="evidence" value="ECO:0007669"/>
    <property type="project" value="UniProtKB-KW"/>
</dbReference>
<keyword evidence="1" id="KW-0193">Cuticle</keyword>
<evidence type="ECO:0000313" key="4">
    <source>
        <dbReference type="EMBL" id="KAK8734356.1"/>
    </source>
</evidence>
<keyword evidence="3" id="KW-0732">Signal</keyword>
<evidence type="ECO:0000256" key="2">
    <source>
        <dbReference type="ARBA" id="ARBA00022737"/>
    </source>
</evidence>
<accession>A0AAW0X3Q4</accession>
<keyword evidence="5" id="KW-1185">Reference proteome</keyword>
<protein>
    <submittedName>
        <fullName evidence="4">Uncharacterized protein</fullName>
    </submittedName>
</protein>